<organism evidence="1 3">
    <name type="scientific">Didymodactylos carnosus</name>
    <dbReference type="NCBI Taxonomy" id="1234261"/>
    <lineage>
        <taxon>Eukaryota</taxon>
        <taxon>Metazoa</taxon>
        <taxon>Spiralia</taxon>
        <taxon>Gnathifera</taxon>
        <taxon>Rotifera</taxon>
        <taxon>Eurotatoria</taxon>
        <taxon>Bdelloidea</taxon>
        <taxon>Philodinida</taxon>
        <taxon>Philodinidae</taxon>
        <taxon>Didymodactylos</taxon>
    </lineage>
</organism>
<name>A0A8S2E232_9BILA</name>
<dbReference type="Proteomes" id="UP000682733">
    <property type="component" value="Unassembled WGS sequence"/>
</dbReference>
<feature type="non-terminal residue" evidence="1">
    <location>
        <position position="1"/>
    </location>
</feature>
<evidence type="ECO:0000313" key="2">
    <source>
        <dbReference type="EMBL" id="CAF3797319.1"/>
    </source>
</evidence>
<protein>
    <submittedName>
        <fullName evidence="1">Uncharacterized protein</fullName>
    </submittedName>
</protein>
<dbReference type="EMBL" id="CAJOBA010007267">
    <property type="protein sequence ID" value="CAF3797319.1"/>
    <property type="molecule type" value="Genomic_DNA"/>
</dbReference>
<comment type="caution">
    <text evidence="1">The sequence shown here is derived from an EMBL/GenBank/DDBJ whole genome shotgun (WGS) entry which is preliminary data.</text>
</comment>
<reference evidence="1" key="1">
    <citation type="submission" date="2021-02" db="EMBL/GenBank/DDBJ databases">
        <authorList>
            <person name="Nowell W R."/>
        </authorList>
    </citation>
    <scope>NUCLEOTIDE SEQUENCE</scope>
</reference>
<gene>
    <name evidence="1" type="ORF">OVA965_LOCUS15887</name>
    <name evidence="2" type="ORF">TMI583_LOCUS15896</name>
</gene>
<dbReference type="Proteomes" id="UP000677228">
    <property type="component" value="Unassembled WGS sequence"/>
</dbReference>
<accession>A0A8S2E232</accession>
<sequence length="72" mass="8390">FRIMAIDTAQKNRLCFEIMKLTFRIEQLVSQAPNGLKFNMTVAQLAMYNTLEGQKNAMMAELYNLMQLDRDI</sequence>
<proteinExistence type="predicted"/>
<dbReference type="AlphaFoldDB" id="A0A8S2E232"/>
<evidence type="ECO:0000313" key="1">
    <source>
        <dbReference type="EMBL" id="CAF1028929.1"/>
    </source>
</evidence>
<evidence type="ECO:0000313" key="3">
    <source>
        <dbReference type="Proteomes" id="UP000677228"/>
    </source>
</evidence>
<dbReference type="EMBL" id="CAJNOK010007256">
    <property type="protein sequence ID" value="CAF1028929.1"/>
    <property type="molecule type" value="Genomic_DNA"/>
</dbReference>